<evidence type="ECO:0000313" key="2">
    <source>
        <dbReference type="Proteomes" id="UP000295794"/>
    </source>
</evidence>
<comment type="caution">
    <text evidence="1">The sequence shown here is derived from an EMBL/GenBank/DDBJ whole genome shotgun (WGS) entry which is preliminary data.</text>
</comment>
<feature type="non-terminal residue" evidence="1">
    <location>
        <position position="1"/>
    </location>
</feature>
<protein>
    <recommendedName>
        <fullName evidence="3">IS66 family insertion sequence element accessory protein TnpB</fullName>
    </recommendedName>
</protein>
<reference evidence="1 2" key="1">
    <citation type="submission" date="2019-03" db="EMBL/GenBank/DDBJ databases">
        <title>Genomic Encyclopedia of Type Strains, Phase IV (KMG-IV): sequencing the most valuable type-strain genomes for metagenomic binning, comparative biology and taxonomic classification.</title>
        <authorList>
            <person name="Goeker M."/>
        </authorList>
    </citation>
    <scope>NUCLEOTIDE SEQUENCE [LARGE SCALE GENOMIC DNA]</scope>
    <source>
        <strain evidence="1 2">DSM 3764</strain>
    </source>
</reference>
<sequence length="154" mass="16686">LNLASCIFSMWGRIMTHQQRRALWLERVRDWRASGLSMAEFCRRHDLKRPTLAAWVKRDLPHAACEPSDFIAPTSAPVSSATQAPLVQCATANPTRMATTVAGAPSPAFTLVATELPLNAHSASMCLLLPGGARLTLPITTSADWLATLLRGLP</sequence>
<evidence type="ECO:0000313" key="1">
    <source>
        <dbReference type="EMBL" id="TCU80221.1"/>
    </source>
</evidence>
<dbReference type="NCBIfam" id="NF047593">
    <property type="entry name" value="IS66_ISAeme5_TnpA"/>
    <property type="match status" value="1"/>
</dbReference>
<dbReference type="Proteomes" id="UP000295794">
    <property type="component" value="Unassembled WGS sequence"/>
</dbReference>
<proteinExistence type="predicted"/>
<accession>A0ABY2C242</accession>
<organism evidence="1 2">
    <name type="scientific">Iodobacter fluviatilis</name>
    <dbReference type="NCBI Taxonomy" id="537"/>
    <lineage>
        <taxon>Bacteria</taxon>
        <taxon>Pseudomonadati</taxon>
        <taxon>Pseudomonadota</taxon>
        <taxon>Betaproteobacteria</taxon>
        <taxon>Neisseriales</taxon>
        <taxon>Chitinibacteraceae</taxon>
        <taxon>Iodobacter</taxon>
    </lineage>
</organism>
<gene>
    <name evidence="1" type="ORF">EV682_1371</name>
</gene>
<keyword evidence="2" id="KW-1185">Reference proteome</keyword>
<dbReference type="EMBL" id="SMBT01000037">
    <property type="protein sequence ID" value="TCU80221.1"/>
    <property type="molecule type" value="Genomic_DNA"/>
</dbReference>
<evidence type="ECO:0008006" key="3">
    <source>
        <dbReference type="Google" id="ProtNLM"/>
    </source>
</evidence>
<name>A0ABY2C242_9NEIS</name>